<proteinExistence type="predicted"/>
<comment type="caution">
    <text evidence="1">The sequence shown here is derived from an EMBL/GenBank/DDBJ whole genome shotgun (WGS) entry which is preliminary data.</text>
</comment>
<protein>
    <submittedName>
        <fullName evidence="1">Uncharacterized protein</fullName>
    </submittedName>
</protein>
<sequence length="293" mass="32074">MGVGGGLAGLYRRSMQHHPFGYALYEPAPFSRLQPGTVGYLDDYQRWHPILNLNDTEAVQKGGYPPVGHLERSDPDVRRFGPLLSTGTSKTNLELEAGAGAAALGLPVDVSGAIKYSTSNEFGAVLMFDGDVVSEGFDFRDPFRTWMQQNAKALFDKYPDIKKHGLCAVTWTYSSTNIHISAWEGDNNSATVGFKGGMAGVANVGQQTSWVRGQSSAGWSAWTDQKRVVFFTGVKMTMGYFGRVKERDEVSVCCAVKEVKVGGDDEGDFEVDLEPFGDDWHQIKDTSTLETAF</sequence>
<name>A0ACC1SW87_9HYPO</name>
<accession>A0ACC1SW87</accession>
<evidence type="ECO:0000313" key="2">
    <source>
        <dbReference type="Proteomes" id="UP001148629"/>
    </source>
</evidence>
<reference evidence="1" key="1">
    <citation type="submission" date="2022-08" db="EMBL/GenBank/DDBJ databases">
        <title>Genome Sequence of Fusarium decemcellulare.</title>
        <authorList>
            <person name="Buettner E."/>
        </authorList>
    </citation>
    <scope>NUCLEOTIDE SEQUENCE</scope>
    <source>
        <strain evidence="1">Babe19</strain>
    </source>
</reference>
<organism evidence="1 2">
    <name type="scientific">Fusarium decemcellulare</name>
    <dbReference type="NCBI Taxonomy" id="57161"/>
    <lineage>
        <taxon>Eukaryota</taxon>
        <taxon>Fungi</taxon>
        <taxon>Dikarya</taxon>
        <taxon>Ascomycota</taxon>
        <taxon>Pezizomycotina</taxon>
        <taxon>Sordariomycetes</taxon>
        <taxon>Hypocreomycetidae</taxon>
        <taxon>Hypocreales</taxon>
        <taxon>Nectriaceae</taxon>
        <taxon>Fusarium</taxon>
        <taxon>Fusarium decemcellulare species complex</taxon>
    </lineage>
</organism>
<evidence type="ECO:0000313" key="1">
    <source>
        <dbReference type="EMBL" id="KAJ3547638.1"/>
    </source>
</evidence>
<keyword evidence="2" id="KW-1185">Reference proteome</keyword>
<dbReference type="EMBL" id="JANRMS010000072">
    <property type="protein sequence ID" value="KAJ3547638.1"/>
    <property type="molecule type" value="Genomic_DNA"/>
</dbReference>
<gene>
    <name evidence="1" type="ORF">NM208_g1408</name>
</gene>
<dbReference type="Proteomes" id="UP001148629">
    <property type="component" value="Unassembled WGS sequence"/>
</dbReference>